<dbReference type="Pfam" id="PF01594">
    <property type="entry name" value="AI-2E_transport"/>
    <property type="match status" value="1"/>
</dbReference>
<evidence type="ECO:0000256" key="7">
    <source>
        <dbReference type="ARBA" id="ARBA00023136"/>
    </source>
</evidence>
<proteinExistence type="inferred from homology"/>
<dbReference type="InterPro" id="IPR002549">
    <property type="entry name" value="AI-2E-like"/>
</dbReference>
<evidence type="ECO:0000256" key="3">
    <source>
        <dbReference type="ARBA" id="ARBA00022448"/>
    </source>
</evidence>
<sequence>MASLLTTFLAAFILAYVLRPVFTCFLALRAGKTLSAALTVLIGFLGILGLILLFISVLQQELPALRQQLPIWLDLTQRSLQPWLDNLAINFDLKKIQEIIQSRISEQLSNNADAIISSSLSTILSSGQSILGSLFGLVLIVFIVFYLVGQWDEFFKKLNPLIPPRWLPLVKQILVEIDQLLSQYLRGQLLVITILSIYYSVGLYLLGITGALALGLFTGIAIFIPYIGYGVALILALLSGLLQAETGGSLLAVLALYIAGQAIESLFLTPKLVGEKIGLHPVLVVFALILFGSWFGFFGILLALPMSAIILVLCKHAMQAYQDSAWYKNND</sequence>
<dbReference type="AlphaFoldDB" id="A0A212TGP4"/>
<comment type="similarity">
    <text evidence="2">Belongs to the autoinducer-2 exporter (AI-2E) (TC 2.A.86) family.</text>
</comment>
<name>A0A212TGP4_9BURK</name>
<feature type="transmembrane region" description="Helical" evidence="8">
    <location>
        <begin position="212"/>
        <end position="238"/>
    </location>
</feature>
<dbReference type="Proteomes" id="UP000197215">
    <property type="component" value="Unassembled WGS sequence"/>
</dbReference>
<dbReference type="EMBL" id="FYEX01000001">
    <property type="protein sequence ID" value="SNC65001.1"/>
    <property type="molecule type" value="Genomic_DNA"/>
</dbReference>
<keyword evidence="3" id="KW-0813">Transport</keyword>
<evidence type="ECO:0000256" key="6">
    <source>
        <dbReference type="ARBA" id="ARBA00022989"/>
    </source>
</evidence>
<evidence type="ECO:0000256" key="1">
    <source>
        <dbReference type="ARBA" id="ARBA00004651"/>
    </source>
</evidence>
<dbReference type="GO" id="GO:0005886">
    <property type="term" value="C:plasma membrane"/>
    <property type="evidence" value="ECO:0007669"/>
    <property type="project" value="UniProtKB-SubCell"/>
</dbReference>
<protein>
    <submittedName>
        <fullName evidence="9">Predicted PurR-regulated permease PerM</fullName>
    </submittedName>
</protein>
<feature type="transmembrane region" description="Helical" evidence="8">
    <location>
        <begin position="281"/>
        <end position="314"/>
    </location>
</feature>
<dbReference type="PANTHER" id="PTHR21716:SF53">
    <property type="entry name" value="PERMEASE PERM-RELATED"/>
    <property type="match status" value="1"/>
</dbReference>
<evidence type="ECO:0000256" key="4">
    <source>
        <dbReference type="ARBA" id="ARBA00022475"/>
    </source>
</evidence>
<evidence type="ECO:0000313" key="10">
    <source>
        <dbReference type="Proteomes" id="UP000197215"/>
    </source>
</evidence>
<keyword evidence="7 8" id="KW-0472">Membrane</keyword>
<accession>A0A212TGP4</accession>
<dbReference type="GO" id="GO:0055085">
    <property type="term" value="P:transmembrane transport"/>
    <property type="evidence" value="ECO:0007669"/>
    <property type="project" value="TreeGrafter"/>
</dbReference>
<dbReference type="OrthoDB" id="5792512at2"/>
<feature type="transmembrane region" description="Helical" evidence="8">
    <location>
        <begin position="189"/>
        <end position="206"/>
    </location>
</feature>
<evidence type="ECO:0000256" key="8">
    <source>
        <dbReference type="SAM" id="Phobius"/>
    </source>
</evidence>
<comment type="subcellular location">
    <subcellularLocation>
        <location evidence="1">Cell membrane</location>
        <topology evidence="1">Multi-pass membrane protein</topology>
    </subcellularLocation>
</comment>
<keyword evidence="10" id="KW-1185">Reference proteome</keyword>
<gene>
    <name evidence="9" type="ORF">SAMN06295916_1206</name>
</gene>
<feature type="transmembrane region" description="Helical" evidence="8">
    <location>
        <begin position="130"/>
        <end position="148"/>
    </location>
</feature>
<keyword evidence="6 8" id="KW-1133">Transmembrane helix</keyword>
<reference evidence="9 10" key="1">
    <citation type="submission" date="2017-06" db="EMBL/GenBank/DDBJ databases">
        <authorList>
            <person name="Kim H.J."/>
            <person name="Triplett B.A."/>
        </authorList>
    </citation>
    <scope>NUCLEOTIDE SEQUENCE [LARGE SCALE GENOMIC DNA]</scope>
    <source>
        <strain evidence="9 10">MWH-VicM1</strain>
    </source>
</reference>
<feature type="transmembrane region" description="Helical" evidence="8">
    <location>
        <begin position="35"/>
        <end position="58"/>
    </location>
</feature>
<evidence type="ECO:0000256" key="5">
    <source>
        <dbReference type="ARBA" id="ARBA00022692"/>
    </source>
</evidence>
<feature type="transmembrane region" description="Helical" evidence="8">
    <location>
        <begin position="6"/>
        <end position="28"/>
    </location>
</feature>
<feature type="transmembrane region" description="Helical" evidence="8">
    <location>
        <begin position="250"/>
        <end position="269"/>
    </location>
</feature>
<evidence type="ECO:0000256" key="2">
    <source>
        <dbReference type="ARBA" id="ARBA00009773"/>
    </source>
</evidence>
<evidence type="ECO:0000313" key="9">
    <source>
        <dbReference type="EMBL" id="SNC65001.1"/>
    </source>
</evidence>
<organism evidence="9 10">
    <name type="scientific">Polynucleobacter victoriensis</name>
    <dbReference type="NCBI Taxonomy" id="2049319"/>
    <lineage>
        <taxon>Bacteria</taxon>
        <taxon>Pseudomonadati</taxon>
        <taxon>Pseudomonadota</taxon>
        <taxon>Betaproteobacteria</taxon>
        <taxon>Burkholderiales</taxon>
        <taxon>Burkholderiaceae</taxon>
        <taxon>Polynucleobacter</taxon>
    </lineage>
</organism>
<dbReference type="RefSeq" id="WP_088813076.1">
    <property type="nucleotide sequence ID" value="NZ_FYEX01000001.1"/>
</dbReference>
<dbReference type="PANTHER" id="PTHR21716">
    <property type="entry name" value="TRANSMEMBRANE PROTEIN"/>
    <property type="match status" value="1"/>
</dbReference>
<keyword evidence="4" id="KW-1003">Cell membrane</keyword>
<keyword evidence="5 8" id="KW-0812">Transmembrane</keyword>